<protein>
    <submittedName>
        <fullName evidence="2">Uncharacterized protein YbjQ (UPF0145 family)</fullName>
    </submittedName>
</protein>
<dbReference type="Pfam" id="PF01906">
    <property type="entry name" value="YbjQ_1"/>
    <property type="match status" value="1"/>
</dbReference>
<dbReference type="AlphaFoldDB" id="A0A4R6IT98"/>
<keyword evidence="3" id="KW-1185">Reference proteome</keyword>
<dbReference type="PANTHER" id="PTHR34068">
    <property type="entry name" value="UPF0145 PROTEIN YBJQ"/>
    <property type="match status" value="1"/>
</dbReference>
<reference evidence="2 3" key="1">
    <citation type="submission" date="2019-03" db="EMBL/GenBank/DDBJ databases">
        <title>Genomic Encyclopedia of Archaeal and Bacterial Type Strains, Phase II (KMG-II): from individual species to whole genera.</title>
        <authorList>
            <person name="Goeker M."/>
        </authorList>
    </citation>
    <scope>NUCLEOTIDE SEQUENCE [LARGE SCALE GENOMIC DNA]</scope>
    <source>
        <strain evidence="2 3">DSM 28323</strain>
    </source>
</reference>
<gene>
    <name evidence="2" type="ORF">BC659_2672</name>
</gene>
<name>A0A4R6IT98_9BACT</name>
<evidence type="ECO:0000313" key="3">
    <source>
        <dbReference type="Proteomes" id="UP000295741"/>
    </source>
</evidence>
<dbReference type="Proteomes" id="UP000295741">
    <property type="component" value="Unassembled WGS sequence"/>
</dbReference>
<evidence type="ECO:0000256" key="1">
    <source>
        <dbReference type="ARBA" id="ARBA00010751"/>
    </source>
</evidence>
<dbReference type="OrthoDB" id="9796448at2"/>
<organism evidence="2 3">
    <name type="scientific">Sediminibacterium goheungense</name>
    <dbReference type="NCBI Taxonomy" id="1086393"/>
    <lineage>
        <taxon>Bacteria</taxon>
        <taxon>Pseudomonadati</taxon>
        <taxon>Bacteroidota</taxon>
        <taxon>Chitinophagia</taxon>
        <taxon>Chitinophagales</taxon>
        <taxon>Chitinophagaceae</taxon>
        <taxon>Sediminibacterium</taxon>
    </lineage>
</organism>
<dbReference type="Gene3D" id="3.30.110.70">
    <property type="entry name" value="Hypothetical protein apc22750. Chain B"/>
    <property type="match status" value="1"/>
</dbReference>
<sequence>MSNFDFDKCPNCGKSLKGFFSADLILQSKVDFINKHSNGNKEAYCTSCSSPLLEKIADNFRKQKGDIETRLKQIIHVIPVMTSPAPVKWTYEVIGMVTAQTTSGTGFVTELSRSFNDFFGSGSKTTNQKISRATSLCKADLRVQCVRNGGNAIISTDIDFNEIGSGSTNMLMVCMAGTAIRITDMENFNAKSRDTIMEVIELTEQLEAINQETK</sequence>
<dbReference type="EMBL" id="SNWP01000012">
    <property type="protein sequence ID" value="TDO25749.1"/>
    <property type="molecule type" value="Genomic_DNA"/>
</dbReference>
<accession>A0A4R6IT98</accession>
<evidence type="ECO:0000313" key="2">
    <source>
        <dbReference type="EMBL" id="TDO25749.1"/>
    </source>
</evidence>
<dbReference type="SUPFAM" id="SSF117782">
    <property type="entry name" value="YbjQ-like"/>
    <property type="match status" value="1"/>
</dbReference>
<proteinExistence type="inferred from homology"/>
<dbReference type="PANTHER" id="PTHR34068:SF1">
    <property type="entry name" value="UPF0145 PROTEIN YBJQ"/>
    <property type="match status" value="1"/>
</dbReference>
<dbReference type="InterPro" id="IPR002765">
    <property type="entry name" value="UPF0145_YbjQ-like"/>
</dbReference>
<comment type="caution">
    <text evidence="2">The sequence shown here is derived from an EMBL/GenBank/DDBJ whole genome shotgun (WGS) entry which is preliminary data.</text>
</comment>
<dbReference type="InterPro" id="IPR035439">
    <property type="entry name" value="UPF0145_dom_sf"/>
</dbReference>
<comment type="similarity">
    <text evidence="1">Belongs to the UPF0145 family.</text>
</comment>